<dbReference type="AlphaFoldDB" id="A0A1L7MY32"/>
<dbReference type="Proteomes" id="UP000290942">
    <property type="component" value="Chromosome"/>
</dbReference>
<protein>
    <submittedName>
        <fullName evidence="6">LemA family</fullName>
    </submittedName>
</protein>
<keyword evidence="5" id="KW-0472">Membrane</keyword>
<evidence type="ECO:0000256" key="3">
    <source>
        <dbReference type="ARBA" id="ARBA00022692"/>
    </source>
</evidence>
<dbReference type="EMBL" id="LR214970">
    <property type="protein sequence ID" value="VEU60788.1"/>
    <property type="molecule type" value="Genomic_DNA"/>
</dbReference>
<comment type="subcellular location">
    <subcellularLocation>
        <location evidence="1">Membrane</location>
        <topology evidence="1">Single-pass membrane protein</topology>
    </subcellularLocation>
</comment>
<sequence>MSNQLDEMNGPTLENGRDVNVINQRIPVKIGAGTKAFIVILWLLFIIPGLIFMLKKVRARTYLAQVEQKMQHNASQIDNYLEQRVIIMQNMASIVAKSVELDKDVMKTVAAYRSGVNINEDTRNDVATNIDTTIRGLHLQIENYPELKAHSALRDAIQQNSYLQKEITAAREIYNDTILEWNSAIQEWPTKMVVAAEKGYTTRIPFATSSEVKQQARQNFFE</sequence>
<dbReference type="PANTHER" id="PTHR34478:SF2">
    <property type="entry name" value="MEMBRANE PROTEIN"/>
    <property type="match status" value="1"/>
</dbReference>
<comment type="similarity">
    <text evidence="2">Belongs to the LemA family.</text>
</comment>
<dbReference type="Pfam" id="PF04011">
    <property type="entry name" value="LemA"/>
    <property type="match status" value="1"/>
</dbReference>
<accession>A0A1L7MY32</accession>
<name>A0A1L7MY32_9BACT</name>
<evidence type="ECO:0000313" key="7">
    <source>
        <dbReference type="Proteomes" id="UP000290942"/>
    </source>
</evidence>
<dbReference type="GO" id="GO:0016020">
    <property type="term" value="C:membrane"/>
    <property type="evidence" value="ECO:0007669"/>
    <property type="project" value="UniProtKB-SubCell"/>
</dbReference>
<dbReference type="SUPFAM" id="SSF140478">
    <property type="entry name" value="LemA-like"/>
    <property type="match status" value="1"/>
</dbReference>
<dbReference type="InterPro" id="IPR007156">
    <property type="entry name" value="MamQ_LemA"/>
</dbReference>
<dbReference type="InterPro" id="IPR023353">
    <property type="entry name" value="LemA-like_dom_sf"/>
</dbReference>
<dbReference type="KEGG" id="mbov:MBVG596_0327"/>
<proteinExistence type="inferred from homology"/>
<dbReference type="PANTHER" id="PTHR34478">
    <property type="entry name" value="PROTEIN LEMA"/>
    <property type="match status" value="1"/>
</dbReference>
<evidence type="ECO:0000313" key="6">
    <source>
        <dbReference type="EMBL" id="VEU60788.1"/>
    </source>
</evidence>
<evidence type="ECO:0000256" key="4">
    <source>
        <dbReference type="ARBA" id="ARBA00022989"/>
    </source>
</evidence>
<dbReference type="Gene3D" id="1.20.1440.20">
    <property type="entry name" value="LemA-like domain"/>
    <property type="match status" value="1"/>
</dbReference>
<organism evidence="6 7">
    <name type="scientific">Mycoplasmopsis bovigenitalium</name>
    <dbReference type="NCBI Taxonomy" id="2112"/>
    <lineage>
        <taxon>Bacteria</taxon>
        <taxon>Bacillati</taxon>
        <taxon>Mycoplasmatota</taxon>
        <taxon>Mycoplasmoidales</taxon>
        <taxon>Metamycoplasmataceae</taxon>
        <taxon>Mycoplasmopsis</taxon>
    </lineage>
</organism>
<evidence type="ECO:0000256" key="2">
    <source>
        <dbReference type="ARBA" id="ARBA00008854"/>
    </source>
</evidence>
<evidence type="ECO:0000256" key="1">
    <source>
        <dbReference type="ARBA" id="ARBA00004167"/>
    </source>
</evidence>
<gene>
    <name evidence="6" type="ORF">NCTC10122_00390</name>
</gene>
<dbReference type="RefSeq" id="WP_096385747.1">
    <property type="nucleotide sequence ID" value="NZ_AP017902.1"/>
</dbReference>
<reference evidence="6 7" key="1">
    <citation type="submission" date="2019-01" db="EMBL/GenBank/DDBJ databases">
        <authorList>
            <consortium name="Pathogen Informatics"/>
        </authorList>
    </citation>
    <scope>NUCLEOTIDE SEQUENCE [LARGE SCALE GENOMIC DNA]</scope>
    <source>
        <strain evidence="6 7">NCTC10122</strain>
    </source>
</reference>
<keyword evidence="3" id="KW-0812">Transmembrane</keyword>
<keyword evidence="4" id="KW-1133">Transmembrane helix</keyword>
<evidence type="ECO:0000256" key="5">
    <source>
        <dbReference type="ARBA" id="ARBA00023136"/>
    </source>
</evidence>